<organism evidence="1 2">
    <name type="scientific">Cichlidogyrus casuarinus</name>
    <dbReference type="NCBI Taxonomy" id="1844966"/>
    <lineage>
        <taxon>Eukaryota</taxon>
        <taxon>Metazoa</taxon>
        <taxon>Spiralia</taxon>
        <taxon>Lophotrochozoa</taxon>
        <taxon>Platyhelminthes</taxon>
        <taxon>Monogenea</taxon>
        <taxon>Monopisthocotylea</taxon>
        <taxon>Dactylogyridea</taxon>
        <taxon>Ancyrocephalidae</taxon>
        <taxon>Cichlidogyrus</taxon>
    </lineage>
</organism>
<evidence type="ECO:0000313" key="2">
    <source>
        <dbReference type="Proteomes" id="UP001626550"/>
    </source>
</evidence>
<proteinExistence type="predicted"/>
<evidence type="ECO:0000313" key="1">
    <source>
        <dbReference type="EMBL" id="KAL3312005.1"/>
    </source>
</evidence>
<comment type="caution">
    <text evidence="1">The sequence shown here is derived from an EMBL/GenBank/DDBJ whole genome shotgun (WGS) entry which is preliminary data.</text>
</comment>
<accession>A0ABD2PX52</accession>
<reference evidence="1 2" key="1">
    <citation type="submission" date="2024-11" db="EMBL/GenBank/DDBJ databases">
        <title>Adaptive evolution of stress response genes in parasites aligns with host niche diversity.</title>
        <authorList>
            <person name="Hahn C."/>
            <person name="Resl P."/>
        </authorList>
    </citation>
    <scope>NUCLEOTIDE SEQUENCE [LARGE SCALE GENOMIC DNA]</scope>
    <source>
        <strain evidence="1">EGGRZ-B1_66</strain>
        <tissue evidence="1">Body</tissue>
    </source>
</reference>
<dbReference type="AlphaFoldDB" id="A0ABD2PX52"/>
<feature type="non-terminal residue" evidence="1">
    <location>
        <position position="227"/>
    </location>
</feature>
<dbReference type="EMBL" id="JBJKFK010001915">
    <property type="protein sequence ID" value="KAL3312005.1"/>
    <property type="molecule type" value="Genomic_DNA"/>
</dbReference>
<protein>
    <submittedName>
        <fullName evidence="1">Uncharacterized protein</fullName>
    </submittedName>
</protein>
<name>A0ABD2PX52_9PLAT</name>
<sequence length="227" mass="25962">KVCTMLGIGRVVQCDWDEPDKLPDNFEHYLVNISNGYSTRVKGNVVTLKDMKGLQLKLDNDYAVNISVVDMNGDSRAIATNVMIKISNHIYDQETMDNLAQVIARKLGGSKEPQERNLIQELAEISQPWSYKIFRLVLVISNDPNSFAGNAGRKTIRNRSKEPCSANHTSLARCQKLILKRNTKKNYVFDWPEKNEYGPGMNVQLRFHYRFSSMPSELDAKIWYATQ</sequence>
<gene>
    <name evidence="1" type="ORF">Ciccas_009409</name>
</gene>
<keyword evidence="2" id="KW-1185">Reference proteome</keyword>
<feature type="non-terminal residue" evidence="1">
    <location>
        <position position="1"/>
    </location>
</feature>
<dbReference type="Proteomes" id="UP001626550">
    <property type="component" value="Unassembled WGS sequence"/>
</dbReference>